<dbReference type="RefSeq" id="WP_133578966.1">
    <property type="nucleotide sequence ID" value="NZ_SNYJ01000002.1"/>
</dbReference>
<dbReference type="Gene3D" id="1.10.30.50">
    <property type="match status" value="1"/>
</dbReference>
<keyword evidence="2" id="KW-0255">Endonuclease</keyword>
<keyword evidence="2" id="KW-0378">Hydrolase</keyword>
<keyword evidence="3" id="KW-1185">Reference proteome</keyword>
<evidence type="ECO:0000259" key="1">
    <source>
        <dbReference type="Pfam" id="PF01844"/>
    </source>
</evidence>
<feature type="domain" description="HNH" evidence="1">
    <location>
        <begin position="4"/>
        <end position="44"/>
    </location>
</feature>
<organism evidence="2 3">
    <name type="scientific">Aureibacillus halotolerans</name>
    <dbReference type="NCBI Taxonomy" id="1508390"/>
    <lineage>
        <taxon>Bacteria</taxon>
        <taxon>Bacillati</taxon>
        <taxon>Bacillota</taxon>
        <taxon>Bacilli</taxon>
        <taxon>Bacillales</taxon>
        <taxon>Bacillaceae</taxon>
        <taxon>Aureibacillus</taxon>
    </lineage>
</organism>
<comment type="caution">
    <text evidence="2">The sequence shown here is derived from an EMBL/GenBank/DDBJ whole genome shotgun (WGS) entry which is preliminary data.</text>
</comment>
<dbReference type="AlphaFoldDB" id="A0A4R6U8K7"/>
<reference evidence="2 3" key="1">
    <citation type="submission" date="2019-03" db="EMBL/GenBank/DDBJ databases">
        <title>Genomic Encyclopedia of Type Strains, Phase IV (KMG-IV): sequencing the most valuable type-strain genomes for metagenomic binning, comparative biology and taxonomic classification.</title>
        <authorList>
            <person name="Goeker M."/>
        </authorList>
    </citation>
    <scope>NUCLEOTIDE SEQUENCE [LARGE SCALE GENOMIC DNA]</scope>
    <source>
        <strain evidence="2 3">DSM 28697</strain>
    </source>
</reference>
<proteinExistence type="predicted"/>
<dbReference type="GO" id="GO:0004519">
    <property type="term" value="F:endonuclease activity"/>
    <property type="evidence" value="ECO:0007669"/>
    <property type="project" value="UniProtKB-KW"/>
</dbReference>
<dbReference type="GO" id="GO:0003676">
    <property type="term" value="F:nucleic acid binding"/>
    <property type="evidence" value="ECO:0007669"/>
    <property type="project" value="InterPro"/>
</dbReference>
<evidence type="ECO:0000313" key="2">
    <source>
        <dbReference type="EMBL" id="TDQ42072.1"/>
    </source>
</evidence>
<dbReference type="GO" id="GO:0008270">
    <property type="term" value="F:zinc ion binding"/>
    <property type="evidence" value="ECO:0007669"/>
    <property type="project" value="InterPro"/>
</dbReference>
<dbReference type="Pfam" id="PF01844">
    <property type="entry name" value="HNH"/>
    <property type="match status" value="1"/>
</dbReference>
<dbReference type="OrthoDB" id="9802640at2"/>
<sequence length="96" mass="11208">MAQCELCGRHDIVTTLHHLTPKEKGGTHGATAALCRPCHKQVHALFTNEELAKHYYSIELLQTEERLHKFIRWIRKQPGDRMPAIKTANRRKKKKR</sequence>
<evidence type="ECO:0000313" key="3">
    <source>
        <dbReference type="Proteomes" id="UP000295632"/>
    </source>
</evidence>
<dbReference type="EMBL" id="SNYJ01000002">
    <property type="protein sequence ID" value="TDQ42072.1"/>
    <property type="molecule type" value="Genomic_DNA"/>
</dbReference>
<keyword evidence="2" id="KW-0540">Nuclease</keyword>
<gene>
    <name evidence="2" type="ORF">EV213_102101</name>
</gene>
<dbReference type="Proteomes" id="UP000295632">
    <property type="component" value="Unassembled WGS sequence"/>
</dbReference>
<name>A0A4R6U8K7_9BACI</name>
<dbReference type="PANTHER" id="PTHR37827">
    <property type="entry name" value="TUDOR DOMAIN-CONTAINING PROTEIN"/>
    <property type="match status" value="1"/>
</dbReference>
<protein>
    <submittedName>
        <fullName evidence="2">HNH endonuclease</fullName>
    </submittedName>
</protein>
<dbReference type="PANTHER" id="PTHR37827:SF1">
    <property type="entry name" value="HNH DOMAIN-CONTAINING PROTEIN"/>
    <property type="match status" value="1"/>
</dbReference>
<dbReference type="InterPro" id="IPR002711">
    <property type="entry name" value="HNH"/>
</dbReference>
<accession>A0A4R6U8K7</accession>